<evidence type="ECO:0000313" key="21">
    <source>
        <dbReference type="Proteomes" id="UP000031549"/>
    </source>
</evidence>
<evidence type="ECO:0000259" key="19">
    <source>
        <dbReference type="PROSITE" id="PS50999"/>
    </source>
</evidence>
<evidence type="ECO:0000256" key="3">
    <source>
        <dbReference type="ARBA" id="ARBA00022448"/>
    </source>
</evidence>
<evidence type="ECO:0000313" key="20">
    <source>
        <dbReference type="EMBL" id="NEU76592.1"/>
    </source>
</evidence>
<evidence type="ECO:0000256" key="16">
    <source>
        <dbReference type="SAM" id="MobiDB-lite"/>
    </source>
</evidence>
<evidence type="ECO:0000256" key="8">
    <source>
        <dbReference type="ARBA" id="ARBA00022982"/>
    </source>
</evidence>
<dbReference type="Pfam" id="PF02790">
    <property type="entry name" value="COX2_TM"/>
    <property type="match status" value="1"/>
</dbReference>
<evidence type="ECO:0000256" key="5">
    <source>
        <dbReference type="ARBA" id="ARBA00022692"/>
    </source>
</evidence>
<dbReference type="InterPro" id="IPR036257">
    <property type="entry name" value="Cyt_c_oxidase_su2_TM_sf"/>
</dbReference>
<dbReference type="GO" id="GO:0004129">
    <property type="term" value="F:cytochrome-c oxidase activity"/>
    <property type="evidence" value="ECO:0007669"/>
    <property type="project" value="UniProtKB-EC"/>
</dbReference>
<name>A0A846HGY1_9CYAN</name>
<evidence type="ECO:0000256" key="17">
    <source>
        <dbReference type="SAM" id="Phobius"/>
    </source>
</evidence>
<dbReference type="Gene3D" id="2.60.40.420">
    <property type="entry name" value="Cupredoxins - blue copper proteins"/>
    <property type="match status" value="1"/>
</dbReference>
<dbReference type="InterPro" id="IPR011759">
    <property type="entry name" value="Cyt_c_oxidase_su2_TM_dom"/>
</dbReference>
<dbReference type="Pfam" id="PF00116">
    <property type="entry name" value="COX2"/>
    <property type="match status" value="1"/>
</dbReference>
<dbReference type="EC" id="7.1.1.9" evidence="15"/>
<keyword evidence="3 14" id="KW-0813">Transport</keyword>
<dbReference type="GO" id="GO:0005886">
    <property type="term" value="C:plasma membrane"/>
    <property type="evidence" value="ECO:0007669"/>
    <property type="project" value="UniProtKB-SubCell"/>
</dbReference>
<keyword evidence="9 17" id="KW-1133">Transmembrane helix</keyword>
<evidence type="ECO:0000256" key="6">
    <source>
        <dbReference type="ARBA" id="ARBA00022723"/>
    </source>
</evidence>
<dbReference type="GO" id="GO:0042773">
    <property type="term" value="P:ATP synthesis coupled electron transport"/>
    <property type="evidence" value="ECO:0007669"/>
    <property type="project" value="TreeGrafter"/>
</dbReference>
<dbReference type="InterPro" id="IPR008972">
    <property type="entry name" value="Cupredoxin"/>
</dbReference>
<dbReference type="PANTHER" id="PTHR22888:SF9">
    <property type="entry name" value="CYTOCHROME C OXIDASE SUBUNIT 2"/>
    <property type="match status" value="1"/>
</dbReference>
<evidence type="ECO:0000256" key="14">
    <source>
        <dbReference type="RuleBase" id="RU000456"/>
    </source>
</evidence>
<dbReference type="PANTHER" id="PTHR22888">
    <property type="entry name" value="CYTOCHROME C OXIDASE, SUBUNIT II"/>
    <property type="match status" value="1"/>
</dbReference>
<reference evidence="20 21" key="1">
    <citation type="journal article" date="2015" name="Genome Announc.">
        <title>Draft Genome Sequence of Cyanobacterium Hassallia byssoidea Strain VB512170, Isolated from Monuments in India.</title>
        <authorList>
            <person name="Singh D."/>
            <person name="Chandrababunaidu M.M."/>
            <person name="Panda A."/>
            <person name="Sen D."/>
            <person name="Bhattacharyya S."/>
            <person name="Adhikary S.P."/>
            <person name="Tripathy S."/>
        </authorList>
    </citation>
    <scope>NUCLEOTIDE SEQUENCE [LARGE SCALE GENOMIC DNA]</scope>
    <source>
        <strain evidence="20 21">VB512170</strain>
    </source>
</reference>
<evidence type="ECO:0000256" key="13">
    <source>
        <dbReference type="ARBA" id="ARBA00047816"/>
    </source>
</evidence>
<evidence type="ECO:0000256" key="7">
    <source>
        <dbReference type="ARBA" id="ARBA00022967"/>
    </source>
</evidence>
<comment type="function">
    <text evidence="12 15">Subunits I and II form the functional core of the enzyme complex. Electrons originating in cytochrome c are transferred via heme a and Cu(A) to the binuclear center formed by heme a3 and Cu(B).</text>
</comment>
<comment type="subcellular location">
    <subcellularLocation>
        <location evidence="14">Cell membrane</location>
        <topology evidence="14">Multi-pass membrane protein</topology>
    </subcellularLocation>
    <subcellularLocation>
        <location evidence="1">Membrane</location>
        <topology evidence="1">Multi-pass membrane protein</topology>
    </subcellularLocation>
</comment>
<gene>
    <name evidence="20" type="ORF">PI95_029800</name>
</gene>
<keyword evidence="8 14" id="KW-0249">Electron transport</keyword>
<dbReference type="EMBL" id="JTCM02000120">
    <property type="protein sequence ID" value="NEU76592.1"/>
    <property type="molecule type" value="Genomic_DNA"/>
</dbReference>
<dbReference type="FunFam" id="1.10.287.90:FF:000013">
    <property type="entry name" value="Cytochrome c oxidase subunit 2"/>
    <property type="match status" value="1"/>
</dbReference>
<dbReference type="SUPFAM" id="SSF81464">
    <property type="entry name" value="Cytochrome c oxidase subunit II-like, transmembrane region"/>
    <property type="match status" value="1"/>
</dbReference>
<dbReference type="PROSITE" id="PS50857">
    <property type="entry name" value="COX2_CUA"/>
    <property type="match status" value="1"/>
</dbReference>
<proteinExistence type="inferred from homology"/>
<dbReference type="PROSITE" id="PS50999">
    <property type="entry name" value="COX2_TM"/>
    <property type="match status" value="1"/>
</dbReference>
<feature type="region of interest" description="Disordered" evidence="16">
    <location>
        <begin position="146"/>
        <end position="169"/>
    </location>
</feature>
<feature type="compositionally biased region" description="Polar residues" evidence="16">
    <location>
        <begin position="146"/>
        <end position="158"/>
    </location>
</feature>
<feature type="transmembrane region" description="Helical" evidence="17">
    <location>
        <begin position="89"/>
        <end position="109"/>
    </location>
</feature>
<dbReference type="InterPro" id="IPR002429">
    <property type="entry name" value="CcO_II-like_C"/>
</dbReference>
<evidence type="ECO:0000256" key="15">
    <source>
        <dbReference type="RuleBase" id="RU004024"/>
    </source>
</evidence>
<sequence length="360" mass="39467">MKIPSSIWTLLIGILLTLVSLWYGQNHGLLPTAATDEADLVDGLFNTMMVVSTGIFLLVEGILIYCAVKYRRRPGDNSDGPPVEGNIPLEILWTAIPAIIVLGISVYSFDVYNEMGGFNPHAVHEAPLQQQSMKMPGAAIAATLNDTPPSTEPNLNQQKSDEAMQDPATAAVRNADQIPQKRNAPGVGIVAPTIGPVPGKEGKPPAMIVNVTGLQYAWIFTYPETDVTSGELHVPIGREVQLSMSANDVIHAFWVPEFRLKQDVIPGRQSEIRFTPKKEGNYDLICAELCGPYHGAMRTQVIVEKQEAFDNWIQEQLVASTETLNQAVAVNTEDISPDQFLAPYTKDMGIQPEILHQIHH</sequence>
<keyword evidence="5 14" id="KW-0812">Transmembrane</keyword>
<evidence type="ECO:0000256" key="2">
    <source>
        <dbReference type="ARBA" id="ARBA00007866"/>
    </source>
</evidence>
<dbReference type="AlphaFoldDB" id="A0A846HGY1"/>
<dbReference type="PROSITE" id="PS00078">
    <property type="entry name" value="COX2"/>
    <property type="match status" value="1"/>
</dbReference>
<comment type="cofactor">
    <cofactor evidence="15">
        <name>Cu cation</name>
        <dbReference type="ChEBI" id="CHEBI:23378"/>
    </cofactor>
    <text evidence="15">Binds a copper A center.</text>
</comment>
<dbReference type="InterPro" id="IPR045187">
    <property type="entry name" value="CcO_II"/>
</dbReference>
<dbReference type="Proteomes" id="UP000031549">
    <property type="component" value="Unassembled WGS sequence"/>
</dbReference>
<dbReference type="InterPro" id="IPR001505">
    <property type="entry name" value="Copper_CuA"/>
</dbReference>
<evidence type="ECO:0000256" key="4">
    <source>
        <dbReference type="ARBA" id="ARBA00022660"/>
    </source>
</evidence>
<keyword evidence="4 14" id="KW-0679">Respiratory chain</keyword>
<accession>A0A846HGY1</accession>
<keyword evidence="21" id="KW-1185">Reference proteome</keyword>
<feature type="domain" description="Cytochrome oxidase subunit II copper A binding" evidence="18">
    <location>
        <begin position="204"/>
        <end position="315"/>
    </location>
</feature>
<organism evidence="20 21">
    <name type="scientific">Hassallia byssoidea VB512170</name>
    <dbReference type="NCBI Taxonomy" id="1304833"/>
    <lineage>
        <taxon>Bacteria</taxon>
        <taxon>Bacillati</taxon>
        <taxon>Cyanobacteriota</taxon>
        <taxon>Cyanophyceae</taxon>
        <taxon>Nostocales</taxon>
        <taxon>Tolypothrichaceae</taxon>
        <taxon>Hassallia</taxon>
    </lineage>
</organism>
<keyword evidence="11 17" id="KW-0472">Membrane</keyword>
<keyword evidence="6 15" id="KW-0479">Metal-binding</keyword>
<feature type="transmembrane region" description="Helical" evidence="17">
    <location>
        <begin position="7"/>
        <end position="24"/>
    </location>
</feature>
<feature type="transmembrane region" description="Helical" evidence="17">
    <location>
        <begin position="44"/>
        <end position="68"/>
    </location>
</feature>
<evidence type="ECO:0000256" key="11">
    <source>
        <dbReference type="ARBA" id="ARBA00023136"/>
    </source>
</evidence>
<evidence type="ECO:0000259" key="18">
    <source>
        <dbReference type="PROSITE" id="PS50857"/>
    </source>
</evidence>
<evidence type="ECO:0000256" key="12">
    <source>
        <dbReference type="ARBA" id="ARBA00024688"/>
    </source>
</evidence>
<evidence type="ECO:0000256" key="10">
    <source>
        <dbReference type="ARBA" id="ARBA00023008"/>
    </source>
</evidence>
<evidence type="ECO:0000256" key="1">
    <source>
        <dbReference type="ARBA" id="ARBA00004141"/>
    </source>
</evidence>
<comment type="caution">
    <text evidence="20">The sequence shown here is derived from an EMBL/GenBank/DDBJ whole genome shotgun (WGS) entry which is preliminary data.</text>
</comment>
<comment type="similarity">
    <text evidence="2 14">Belongs to the cytochrome c oxidase subunit 2 family.</text>
</comment>
<dbReference type="Gene3D" id="1.10.287.90">
    <property type="match status" value="1"/>
</dbReference>
<protein>
    <recommendedName>
        <fullName evidence="15">Cytochrome c oxidase subunit 2</fullName>
        <ecNumber evidence="15">7.1.1.9</ecNumber>
    </recommendedName>
</protein>
<dbReference type="GO" id="GO:0005507">
    <property type="term" value="F:copper ion binding"/>
    <property type="evidence" value="ECO:0007669"/>
    <property type="project" value="InterPro"/>
</dbReference>
<dbReference type="RefSeq" id="WP_039743622.1">
    <property type="nucleotide sequence ID" value="NZ_JTCM02000120.1"/>
</dbReference>
<dbReference type="CDD" id="cd13919">
    <property type="entry name" value="CuRO_HCO_II_like_5"/>
    <property type="match status" value="1"/>
</dbReference>
<comment type="catalytic activity">
    <reaction evidence="13 15">
        <text>4 Fe(II)-[cytochrome c] + O2 + 8 H(+)(in) = 4 Fe(III)-[cytochrome c] + 2 H2O + 4 H(+)(out)</text>
        <dbReference type="Rhea" id="RHEA:11436"/>
        <dbReference type="Rhea" id="RHEA-COMP:10350"/>
        <dbReference type="Rhea" id="RHEA-COMP:14399"/>
        <dbReference type="ChEBI" id="CHEBI:15377"/>
        <dbReference type="ChEBI" id="CHEBI:15378"/>
        <dbReference type="ChEBI" id="CHEBI:15379"/>
        <dbReference type="ChEBI" id="CHEBI:29033"/>
        <dbReference type="ChEBI" id="CHEBI:29034"/>
        <dbReference type="EC" id="7.1.1.9"/>
    </reaction>
</comment>
<evidence type="ECO:0000256" key="9">
    <source>
        <dbReference type="ARBA" id="ARBA00022989"/>
    </source>
</evidence>
<dbReference type="SUPFAM" id="SSF49503">
    <property type="entry name" value="Cupredoxins"/>
    <property type="match status" value="1"/>
</dbReference>
<feature type="domain" description="Cytochrome oxidase subunit II transmembrane region profile" evidence="19">
    <location>
        <begin position="21"/>
        <end position="119"/>
    </location>
</feature>
<keyword evidence="10 15" id="KW-0186">Copper</keyword>
<keyword evidence="7" id="KW-1278">Translocase</keyword>